<evidence type="ECO:0000256" key="1">
    <source>
        <dbReference type="ARBA" id="ARBA00004323"/>
    </source>
</evidence>
<dbReference type="EMBL" id="JANPWB010000016">
    <property type="protein sequence ID" value="KAJ1083312.1"/>
    <property type="molecule type" value="Genomic_DNA"/>
</dbReference>
<keyword evidence="3 10" id="KW-0328">Glycosyltransferase</keyword>
<keyword evidence="7" id="KW-1133">Transmembrane helix</keyword>
<dbReference type="InterPro" id="IPR002659">
    <property type="entry name" value="Glyco_trans_31"/>
</dbReference>
<dbReference type="GO" id="GO:0030311">
    <property type="term" value="P:poly-N-acetyllactosamine biosynthetic process"/>
    <property type="evidence" value="ECO:0007669"/>
    <property type="project" value="TreeGrafter"/>
</dbReference>
<dbReference type="PANTHER" id="PTHR11214:SF91">
    <property type="entry name" value="UDP-GLCNAC:BETAGAL BETA-1,3-N-ACETYLGLUCOSAMINYLTRANSFERASE 9"/>
    <property type="match status" value="1"/>
</dbReference>
<name>A0AAV7KYJ6_PLEWA</name>
<dbReference type="PANTHER" id="PTHR11214">
    <property type="entry name" value="BETA-1,3-N-ACETYLGLUCOSAMINYLTRANSFERASE"/>
    <property type="match status" value="1"/>
</dbReference>
<evidence type="ECO:0000256" key="6">
    <source>
        <dbReference type="ARBA" id="ARBA00022968"/>
    </source>
</evidence>
<dbReference type="GO" id="GO:0000139">
    <property type="term" value="C:Golgi membrane"/>
    <property type="evidence" value="ECO:0007669"/>
    <property type="project" value="UniProtKB-SubCell"/>
</dbReference>
<dbReference type="FunFam" id="3.90.550.50:FF:000020">
    <property type="entry name" value="Hexosyltransferase"/>
    <property type="match status" value="1"/>
</dbReference>
<keyword evidence="6" id="KW-0735">Signal-anchor</keyword>
<proteinExistence type="inferred from homology"/>
<evidence type="ECO:0000256" key="4">
    <source>
        <dbReference type="ARBA" id="ARBA00022679"/>
    </source>
</evidence>
<evidence type="ECO:0000256" key="7">
    <source>
        <dbReference type="ARBA" id="ARBA00022989"/>
    </source>
</evidence>
<evidence type="ECO:0000256" key="2">
    <source>
        <dbReference type="ARBA" id="ARBA00008661"/>
    </source>
</evidence>
<dbReference type="GO" id="GO:0016758">
    <property type="term" value="F:hexosyltransferase activity"/>
    <property type="evidence" value="ECO:0007669"/>
    <property type="project" value="InterPro"/>
</dbReference>
<dbReference type="Proteomes" id="UP001066276">
    <property type="component" value="Chromosome 12"/>
</dbReference>
<dbReference type="GO" id="GO:0008194">
    <property type="term" value="F:UDP-glycosyltransferase activity"/>
    <property type="evidence" value="ECO:0007669"/>
    <property type="project" value="TreeGrafter"/>
</dbReference>
<evidence type="ECO:0000256" key="8">
    <source>
        <dbReference type="ARBA" id="ARBA00023034"/>
    </source>
</evidence>
<comment type="caution">
    <text evidence="11">The sequence shown here is derived from an EMBL/GenBank/DDBJ whole genome shotgun (WGS) entry which is preliminary data.</text>
</comment>
<keyword evidence="5" id="KW-0812">Transmembrane</keyword>
<accession>A0AAV7KYJ6</accession>
<evidence type="ECO:0000256" key="3">
    <source>
        <dbReference type="ARBA" id="ARBA00022676"/>
    </source>
</evidence>
<organism evidence="11 12">
    <name type="scientific">Pleurodeles waltl</name>
    <name type="common">Iberian ribbed newt</name>
    <dbReference type="NCBI Taxonomy" id="8319"/>
    <lineage>
        <taxon>Eukaryota</taxon>
        <taxon>Metazoa</taxon>
        <taxon>Chordata</taxon>
        <taxon>Craniata</taxon>
        <taxon>Vertebrata</taxon>
        <taxon>Euteleostomi</taxon>
        <taxon>Amphibia</taxon>
        <taxon>Batrachia</taxon>
        <taxon>Caudata</taxon>
        <taxon>Salamandroidea</taxon>
        <taxon>Salamandridae</taxon>
        <taxon>Pleurodelinae</taxon>
        <taxon>Pleurodeles</taxon>
    </lineage>
</organism>
<comment type="similarity">
    <text evidence="2 10">Belongs to the glycosyltransferase 31 family.</text>
</comment>
<dbReference type="GO" id="GO:0006493">
    <property type="term" value="P:protein O-linked glycosylation"/>
    <property type="evidence" value="ECO:0007669"/>
    <property type="project" value="TreeGrafter"/>
</dbReference>
<keyword evidence="4" id="KW-0808">Transferase</keyword>
<evidence type="ECO:0000256" key="10">
    <source>
        <dbReference type="RuleBase" id="RU363063"/>
    </source>
</evidence>
<evidence type="ECO:0000313" key="11">
    <source>
        <dbReference type="EMBL" id="KAJ1083312.1"/>
    </source>
</evidence>
<gene>
    <name evidence="11" type="ORF">NDU88_003471</name>
</gene>
<protein>
    <recommendedName>
        <fullName evidence="10">Hexosyltransferase</fullName>
        <ecNumber evidence="10">2.4.1.-</ecNumber>
    </recommendedName>
</protein>
<dbReference type="EC" id="2.4.1.-" evidence="10"/>
<evidence type="ECO:0000256" key="5">
    <source>
        <dbReference type="ARBA" id="ARBA00022692"/>
    </source>
</evidence>
<dbReference type="AlphaFoldDB" id="A0AAV7KYJ6"/>
<keyword evidence="12" id="KW-1185">Reference proteome</keyword>
<evidence type="ECO:0000256" key="9">
    <source>
        <dbReference type="ARBA" id="ARBA00023136"/>
    </source>
</evidence>
<dbReference type="Pfam" id="PF01762">
    <property type="entry name" value="Galactosyl_T"/>
    <property type="match status" value="1"/>
</dbReference>
<sequence length="359" mass="41818">MQGPQVQRELSHKDWEFVENDPASKPELMVDYKALPTLSAALTQSPFDFQEYLRHIDDRNYTLLVNQPNKCKTFPGGPFLLIAIKSVVEDFDRREIVRKTWGREGLYNGLHVRRLFLLGVPRNRTAVSMWDTLLHHESQTYKDILLWDFMDTFFNLTLKEVHFLKWAAEFCSNVKFVFKGDADVFVNVDNIINFLAPHPPNEDLFVGHIINHAKPIRSKKSKYYIPETMYGLGMYPAYAGGGGFVMSGTTMRKLSKACEEVELFPIDDVFLGMCLQRINVKPILHEGFKTFGITRPSAAPHMQTFDPCFYKDLMVVHSLKVAEIWLMWNLLHNQQLSCSRKLRIRRSFHWRRKKKALNQ</sequence>
<keyword evidence="9" id="KW-0472">Membrane</keyword>
<comment type="subcellular location">
    <subcellularLocation>
        <location evidence="1 10">Golgi apparatus membrane</location>
        <topology evidence="1 10">Single-pass type II membrane protein</topology>
    </subcellularLocation>
</comment>
<reference evidence="11" key="1">
    <citation type="journal article" date="2022" name="bioRxiv">
        <title>Sequencing and chromosome-scale assembly of the giantPleurodeles waltlgenome.</title>
        <authorList>
            <person name="Brown T."/>
            <person name="Elewa A."/>
            <person name="Iarovenko S."/>
            <person name="Subramanian E."/>
            <person name="Araus A.J."/>
            <person name="Petzold A."/>
            <person name="Susuki M."/>
            <person name="Suzuki K.-i.T."/>
            <person name="Hayashi T."/>
            <person name="Toyoda A."/>
            <person name="Oliveira C."/>
            <person name="Osipova E."/>
            <person name="Leigh N.D."/>
            <person name="Simon A."/>
            <person name="Yun M.H."/>
        </authorList>
    </citation>
    <scope>NUCLEOTIDE SEQUENCE</scope>
    <source>
        <strain evidence="11">20211129_DDA</strain>
        <tissue evidence="11">Liver</tissue>
    </source>
</reference>
<evidence type="ECO:0000313" key="12">
    <source>
        <dbReference type="Proteomes" id="UP001066276"/>
    </source>
</evidence>
<dbReference type="Gene3D" id="3.90.550.50">
    <property type="match status" value="1"/>
</dbReference>
<keyword evidence="8 10" id="KW-0333">Golgi apparatus</keyword>